<dbReference type="Proteomes" id="UP001595444">
    <property type="component" value="Unassembled WGS sequence"/>
</dbReference>
<evidence type="ECO:0000313" key="2">
    <source>
        <dbReference type="Proteomes" id="UP001595444"/>
    </source>
</evidence>
<accession>A0ABV7D696</accession>
<protein>
    <recommendedName>
        <fullName evidence="3">Sulfotransferase family protein</fullName>
    </recommendedName>
</protein>
<evidence type="ECO:0000313" key="1">
    <source>
        <dbReference type="EMBL" id="MFC3052626.1"/>
    </source>
</evidence>
<gene>
    <name evidence="1" type="ORF">ACFOKA_11995</name>
</gene>
<organism evidence="1 2">
    <name type="scientific">Kordiimonas pumila</name>
    <dbReference type="NCBI Taxonomy" id="2161677"/>
    <lineage>
        <taxon>Bacteria</taxon>
        <taxon>Pseudomonadati</taxon>
        <taxon>Pseudomonadota</taxon>
        <taxon>Alphaproteobacteria</taxon>
        <taxon>Kordiimonadales</taxon>
        <taxon>Kordiimonadaceae</taxon>
        <taxon>Kordiimonas</taxon>
    </lineage>
</organism>
<name>A0ABV7D696_9PROT</name>
<dbReference type="RefSeq" id="WP_194213718.1">
    <property type="nucleotide sequence ID" value="NZ_CP061205.1"/>
</dbReference>
<evidence type="ECO:0008006" key="3">
    <source>
        <dbReference type="Google" id="ProtNLM"/>
    </source>
</evidence>
<dbReference type="EMBL" id="JBHRSL010000010">
    <property type="protein sequence ID" value="MFC3052626.1"/>
    <property type="molecule type" value="Genomic_DNA"/>
</dbReference>
<proteinExistence type="predicted"/>
<sequence>MKKIIIHMGLHRTASTMLQTQLKAVKKPLKVLATELLLREDMEANPAFDMRRWHRGGFLGSRLMSGLVSRESSFAHSVNSLPGWRIIISDENLVGTMPGIKAGLGGGSKFYPQYAKFVAGLKRLDKYAKVYPRLVVRRQDGLLESIYAFRVARGLTLDFPDFVKSFGACTFDFNPFAEALLPFGIRAEIAVIENWQKADNFAAAALAFMGAETPVKPLAGRGNRRLGVKSLQLVLALNRLKLLPDQVERKEKLFPALDEAEKAGADVMNTLTAMPLTKEQLASIKAHIGENHAVTFTDSDREAFLADLKQANHRFLVRPEVKAKANIWL</sequence>
<reference evidence="2" key="1">
    <citation type="journal article" date="2019" name="Int. J. Syst. Evol. Microbiol.">
        <title>The Global Catalogue of Microorganisms (GCM) 10K type strain sequencing project: providing services to taxonomists for standard genome sequencing and annotation.</title>
        <authorList>
            <consortium name="The Broad Institute Genomics Platform"/>
            <consortium name="The Broad Institute Genome Sequencing Center for Infectious Disease"/>
            <person name="Wu L."/>
            <person name="Ma J."/>
        </authorList>
    </citation>
    <scope>NUCLEOTIDE SEQUENCE [LARGE SCALE GENOMIC DNA]</scope>
    <source>
        <strain evidence="2">KCTC 62164</strain>
    </source>
</reference>
<comment type="caution">
    <text evidence="1">The sequence shown here is derived from an EMBL/GenBank/DDBJ whole genome shotgun (WGS) entry which is preliminary data.</text>
</comment>
<keyword evidence="2" id="KW-1185">Reference proteome</keyword>